<name>A0A1H7H7B2_RUMAL</name>
<dbReference type="AlphaFoldDB" id="A0A1H7H7B2"/>
<dbReference type="Proteomes" id="UP000182192">
    <property type="component" value="Unassembled WGS sequence"/>
</dbReference>
<dbReference type="RefSeq" id="WP_074829981.1">
    <property type="nucleotide sequence ID" value="NZ_FOAT01000002.1"/>
</dbReference>
<evidence type="ECO:0000313" key="1">
    <source>
        <dbReference type="EMBL" id="SEK45182.1"/>
    </source>
</evidence>
<accession>A0A1H7H7B2</accession>
<evidence type="ECO:0000313" key="4">
    <source>
        <dbReference type="Proteomes" id="UP000186015"/>
    </source>
</evidence>
<proteinExistence type="predicted"/>
<reference evidence="3 4" key="1">
    <citation type="submission" date="2016-10" db="EMBL/GenBank/DDBJ databases">
        <authorList>
            <person name="de Groot N.N."/>
        </authorList>
    </citation>
    <scope>NUCLEOTIDE SEQUENCE [LARGE SCALE GENOMIC DNA]</scope>
    <source>
        <strain evidence="2 3">AR67</strain>
        <strain evidence="1 4">KH2T6</strain>
    </source>
</reference>
<organism evidence="1 4">
    <name type="scientific">Ruminococcus albus</name>
    <dbReference type="NCBI Taxonomy" id="1264"/>
    <lineage>
        <taxon>Bacteria</taxon>
        <taxon>Bacillati</taxon>
        <taxon>Bacillota</taxon>
        <taxon>Clostridia</taxon>
        <taxon>Eubacteriales</taxon>
        <taxon>Oscillospiraceae</taxon>
        <taxon>Ruminococcus</taxon>
    </lineage>
</organism>
<dbReference type="EMBL" id="FOAT01000002">
    <property type="protein sequence ID" value="SEK45182.1"/>
    <property type="molecule type" value="Genomic_DNA"/>
</dbReference>
<dbReference type="Proteomes" id="UP000186015">
    <property type="component" value="Unassembled WGS sequence"/>
</dbReference>
<sequence length="106" mass="12227">MTGEEFVKLCYEEKESTLREYFDKSSKSEVAEKIRKLILSGVSESDLHELIDLVMTESYYTLLLGLDGETSLGGKQITYQLYDENNELLNECGEIEENAFSYFIEE</sequence>
<dbReference type="EMBL" id="FOKQ01000019">
    <property type="protein sequence ID" value="SFC73238.1"/>
    <property type="molecule type" value="Genomic_DNA"/>
</dbReference>
<dbReference type="OrthoDB" id="8704412at2"/>
<evidence type="ECO:0000313" key="3">
    <source>
        <dbReference type="Proteomes" id="UP000182192"/>
    </source>
</evidence>
<gene>
    <name evidence="2" type="ORF">SAMN02910406_02271</name>
    <name evidence="1" type="ORF">SAMN05216469_102386</name>
</gene>
<evidence type="ECO:0000313" key="2">
    <source>
        <dbReference type="EMBL" id="SFC73238.1"/>
    </source>
</evidence>
<protein>
    <submittedName>
        <fullName evidence="1">Uncharacterized protein</fullName>
    </submittedName>
</protein>